<reference evidence="1 2" key="1">
    <citation type="submission" date="2017-03" db="EMBL/GenBank/DDBJ databases">
        <title>Genomic insights into Mycobacterium simiae human colonization.</title>
        <authorList>
            <person name="Steffani J.L."/>
            <person name="Brunck M.E."/>
            <person name="Cruz E."/>
            <person name="Montiel R."/>
            <person name="Barona F."/>
        </authorList>
    </citation>
    <scope>NUCLEOTIDE SEQUENCE [LARGE SCALE GENOMIC DNA]</scope>
    <source>
        <strain evidence="1 2">MsiGto</strain>
    </source>
</reference>
<accession>A0A1X0XN27</accession>
<keyword evidence="2" id="KW-1185">Reference proteome</keyword>
<gene>
    <name evidence="1" type="ORF">B5M45_27255</name>
</gene>
<name>A0A1X0XN27_MYCSI</name>
<evidence type="ECO:0000313" key="2">
    <source>
        <dbReference type="Proteomes" id="UP000193040"/>
    </source>
</evidence>
<protein>
    <submittedName>
        <fullName evidence="1">Uncharacterized protein</fullName>
    </submittedName>
</protein>
<dbReference type="AlphaFoldDB" id="A0A1X0XN27"/>
<dbReference type="EMBL" id="MZZM01000034">
    <property type="protein sequence ID" value="ORJ54334.1"/>
    <property type="molecule type" value="Genomic_DNA"/>
</dbReference>
<dbReference type="Proteomes" id="UP000193040">
    <property type="component" value="Unassembled WGS sequence"/>
</dbReference>
<organism evidence="1 2">
    <name type="scientific">Mycobacterium simiae</name>
    <name type="common">Mycobacterium habana</name>
    <dbReference type="NCBI Taxonomy" id="1784"/>
    <lineage>
        <taxon>Bacteria</taxon>
        <taxon>Bacillati</taxon>
        <taxon>Actinomycetota</taxon>
        <taxon>Actinomycetes</taxon>
        <taxon>Mycobacteriales</taxon>
        <taxon>Mycobacteriaceae</taxon>
        <taxon>Mycobacterium</taxon>
        <taxon>Mycobacterium simiae complex</taxon>
    </lineage>
</organism>
<comment type="caution">
    <text evidence="1">The sequence shown here is derived from an EMBL/GenBank/DDBJ whole genome shotgun (WGS) entry which is preliminary data.</text>
</comment>
<sequence>MVIGLGFGSGDGECLPKQALGAAGGGDIPWSRRLGVEDDVTLTCGSLAGELFDFLDGYRLVLGDLASPGVKAHGPGFPGVIPFVPGGLFTPHRAWAERWITVVGLGEVLMLHSP</sequence>
<proteinExistence type="predicted"/>
<evidence type="ECO:0000313" key="1">
    <source>
        <dbReference type="EMBL" id="ORJ54334.1"/>
    </source>
</evidence>